<name>A0ABX1GS52_9FLAO</name>
<dbReference type="InterPro" id="IPR012338">
    <property type="entry name" value="Beta-lactam/transpept-like"/>
</dbReference>
<dbReference type="SUPFAM" id="SSF56601">
    <property type="entry name" value="beta-lactamase/transpeptidase-like"/>
    <property type="match status" value="1"/>
</dbReference>
<accession>A0ABX1GS52</accession>
<sequence length="372" mass="42226">MITNRLSYHLFISVLLFYISLNLGCKHYSKNETLSPEVNTKGVLFGKLLPTVSIDSFIEAERQVHKIPAVSLAIINNGEVAYFKNYGVVNVDSQEPIAQTAVFEAASITKPVFAYTVCRLAQKDIINLDSTLHERLPFPVDLIKKYPCYPDMTPRHVLTHVSGLANWGVDLKHCPGEKYGYSGQGFEFLTKALARSFTEVMDQRIMKYLNDEVLIPFEMTNTYFVESDELKMLCVDGHLEGKPSKQEFPESPEMAFGMHCNARDIAKFAIHMLNRTGLSEEMSETMFSIQTPVPEEEKEFQNSFEQGYGLGFYIRESPKGKVFGHSGSNYDFKCLFEVYEDLEMGYVIMTNSDTGDLLNDKMAEFLVEGFKK</sequence>
<reference evidence="2 3" key="1">
    <citation type="submission" date="2020-04" db="EMBL/GenBank/DDBJ databases">
        <authorList>
            <person name="Yoon J."/>
        </authorList>
    </citation>
    <scope>NUCLEOTIDE SEQUENCE [LARGE SCALE GENOMIC DNA]</scope>
    <source>
        <strain evidence="2 3">DJ-13</strain>
    </source>
</reference>
<dbReference type="Gene3D" id="3.40.710.10">
    <property type="entry name" value="DD-peptidase/beta-lactamase superfamily"/>
    <property type="match status" value="1"/>
</dbReference>
<dbReference type="InterPro" id="IPR001466">
    <property type="entry name" value="Beta-lactam-related"/>
</dbReference>
<dbReference type="RefSeq" id="WP_168552621.1">
    <property type="nucleotide sequence ID" value="NZ_JAAWWL010000002.1"/>
</dbReference>
<dbReference type="InterPro" id="IPR050789">
    <property type="entry name" value="Diverse_Enzym_Activities"/>
</dbReference>
<comment type="caution">
    <text evidence="2">The sequence shown here is derived from an EMBL/GenBank/DDBJ whole genome shotgun (WGS) entry which is preliminary data.</text>
</comment>
<proteinExistence type="predicted"/>
<dbReference type="PANTHER" id="PTHR43283">
    <property type="entry name" value="BETA-LACTAMASE-RELATED"/>
    <property type="match status" value="1"/>
</dbReference>
<organism evidence="2 3">
    <name type="scientific">Croceivirga thetidis</name>
    <dbReference type="NCBI Taxonomy" id="2721623"/>
    <lineage>
        <taxon>Bacteria</taxon>
        <taxon>Pseudomonadati</taxon>
        <taxon>Bacteroidota</taxon>
        <taxon>Flavobacteriia</taxon>
        <taxon>Flavobacteriales</taxon>
        <taxon>Flavobacteriaceae</taxon>
        <taxon>Croceivirga</taxon>
    </lineage>
</organism>
<gene>
    <name evidence="2" type="ORF">HCU67_10725</name>
</gene>
<keyword evidence="3" id="KW-1185">Reference proteome</keyword>
<evidence type="ECO:0000259" key="1">
    <source>
        <dbReference type="Pfam" id="PF00144"/>
    </source>
</evidence>
<evidence type="ECO:0000313" key="3">
    <source>
        <dbReference type="Proteomes" id="UP000718451"/>
    </source>
</evidence>
<dbReference type="Pfam" id="PF00144">
    <property type="entry name" value="Beta-lactamase"/>
    <property type="match status" value="1"/>
</dbReference>
<protein>
    <submittedName>
        <fullName evidence="2">Beta-lactamase family protein</fullName>
    </submittedName>
</protein>
<dbReference type="PANTHER" id="PTHR43283:SF18">
    <property type="match status" value="1"/>
</dbReference>
<dbReference type="EMBL" id="JAAWWL010000002">
    <property type="protein sequence ID" value="NKI32419.1"/>
    <property type="molecule type" value="Genomic_DNA"/>
</dbReference>
<feature type="domain" description="Beta-lactamase-related" evidence="1">
    <location>
        <begin position="55"/>
        <end position="359"/>
    </location>
</feature>
<evidence type="ECO:0000313" key="2">
    <source>
        <dbReference type="EMBL" id="NKI32419.1"/>
    </source>
</evidence>
<dbReference type="Proteomes" id="UP000718451">
    <property type="component" value="Unassembled WGS sequence"/>
</dbReference>